<sequence>MRAQELVTMATPADASENTGPTQISTTTILLVLSTVFVILRFWARHYVAAQYGIDDWFIVAGLVSVFVIGGLNYGMVDYGMGRHASTLNLDAIENILKLLLGFECMYVTAVALIKFSLLAMYLRIFPSRGFKIAAYIIGGTVAAWWIAIVLVCIFQCNPIYVAWEPWMAGQCIDLKGSFIGNAVPNIVTDIAILTMPVKQVWALHTQFAQKVSLICTFGLGSFVLIASIYRFSTIMQFDVNDTTYTLATACTWCVVECACGVICACLPTLRPLAKKVSSQFGSTGNISRGTKTGSRATELVTIGGGGGGGGGGSHMNSRITTKSPFQKLGKDSEFMYPGEEDLSTPTRGGFGGGDAGNGIVRTTELTMTTTTHGYASSGDSGTIPDKSGSRAESGNSFV</sequence>
<dbReference type="InterPro" id="IPR049326">
    <property type="entry name" value="Rhodopsin_dom_fungi"/>
</dbReference>
<dbReference type="EMBL" id="MAVT02001270">
    <property type="protein sequence ID" value="POS71421.1"/>
    <property type="molecule type" value="Genomic_DNA"/>
</dbReference>
<dbReference type="GO" id="GO:0016020">
    <property type="term" value="C:membrane"/>
    <property type="evidence" value="ECO:0007669"/>
    <property type="project" value="UniProtKB-SubCell"/>
</dbReference>
<dbReference type="Pfam" id="PF20684">
    <property type="entry name" value="Fung_rhodopsin"/>
    <property type="match status" value="1"/>
</dbReference>
<evidence type="ECO:0000259" key="8">
    <source>
        <dbReference type="Pfam" id="PF20684"/>
    </source>
</evidence>
<comment type="caution">
    <text evidence="9">The sequence shown here is derived from an EMBL/GenBank/DDBJ whole genome shotgun (WGS) entry which is preliminary data.</text>
</comment>
<evidence type="ECO:0000256" key="7">
    <source>
        <dbReference type="SAM" id="Phobius"/>
    </source>
</evidence>
<comment type="subcellular location">
    <subcellularLocation>
        <location evidence="1">Membrane</location>
        <topology evidence="1">Multi-pass membrane protein</topology>
    </subcellularLocation>
</comment>
<evidence type="ECO:0000313" key="9">
    <source>
        <dbReference type="EMBL" id="POS71421.1"/>
    </source>
</evidence>
<dbReference type="InParanoid" id="A0A2P5HMF2"/>
<dbReference type="OrthoDB" id="5391602at2759"/>
<keyword evidence="4 7" id="KW-0472">Membrane</keyword>
<feature type="region of interest" description="Disordered" evidence="6">
    <location>
        <begin position="370"/>
        <end position="399"/>
    </location>
</feature>
<proteinExistence type="inferred from homology"/>
<dbReference type="InterPro" id="IPR052337">
    <property type="entry name" value="SAT4-like"/>
</dbReference>
<evidence type="ECO:0000256" key="4">
    <source>
        <dbReference type="ARBA" id="ARBA00023136"/>
    </source>
</evidence>
<name>A0A2P5HMF2_DIAHE</name>
<keyword evidence="3 7" id="KW-1133">Transmembrane helix</keyword>
<dbReference type="PANTHER" id="PTHR33048:SF151">
    <property type="entry name" value="INTEGRAL MEMBRANE PROTEIN"/>
    <property type="match status" value="1"/>
</dbReference>
<evidence type="ECO:0000313" key="10">
    <source>
        <dbReference type="Proteomes" id="UP000094444"/>
    </source>
</evidence>
<dbReference type="Proteomes" id="UP000094444">
    <property type="component" value="Unassembled WGS sequence"/>
</dbReference>
<feature type="transmembrane region" description="Helical" evidence="7">
    <location>
        <begin position="24"/>
        <end position="44"/>
    </location>
</feature>
<dbReference type="STRING" id="158607.A0A2P5HMF2"/>
<evidence type="ECO:0000256" key="1">
    <source>
        <dbReference type="ARBA" id="ARBA00004141"/>
    </source>
</evidence>
<feature type="transmembrane region" description="Helical" evidence="7">
    <location>
        <begin position="135"/>
        <end position="163"/>
    </location>
</feature>
<keyword evidence="10" id="KW-1185">Reference proteome</keyword>
<organism evidence="9 10">
    <name type="scientific">Diaporthe helianthi</name>
    <dbReference type="NCBI Taxonomy" id="158607"/>
    <lineage>
        <taxon>Eukaryota</taxon>
        <taxon>Fungi</taxon>
        <taxon>Dikarya</taxon>
        <taxon>Ascomycota</taxon>
        <taxon>Pezizomycotina</taxon>
        <taxon>Sordariomycetes</taxon>
        <taxon>Sordariomycetidae</taxon>
        <taxon>Diaporthales</taxon>
        <taxon>Diaporthaceae</taxon>
        <taxon>Diaporthe</taxon>
    </lineage>
</organism>
<evidence type="ECO:0000256" key="2">
    <source>
        <dbReference type="ARBA" id="ARBA00022692"/>
    </source>
</evidence>
<comment type="similarity">
    <text evidence="5">Belongs to the SAT4 family.</text>
</comment>
<feature type="transmembrane region" description="Helical" evidence="7">
    <location>
        <begin position="96"/>
        <end position="123"/>
    </location>
</feature>
<feature type="transmembrane region" description="Helical" evidence="7">
    <location>
        <begin position="56"/>
        <end position="76"/>
    </location>
</feature>
<protein>
    <recommendedName>
        <fullName evidence="8">Rhodopsin domain-containing protein</fullName>
    </recommendedName>
</protein>
<gene>
    <name evidence="9" type="ORF">DHEL01_v210183</name>
</gene>
<dbReference type="AlphaFoldDB" id="A0A2P5HMF2"/>
<feature type="transmembrane region" description="Helical" evidence="7">
    <location>
        <begin position="245"/>
        <end position="270"/>
    </location>
</feature>
<evidence type="ECO:0000256" key="5">
    <source>
        <dbReference type="ARBA" id="ARBA00038359"/>
    </source>
</evidence>
<keyword evidence="2 7" id="KW-0812">Transmembrane</keyword>
<feature type="domain" description="Rhodopsin" evidence="8">
    <location>
        <begin position="40"/>
        <end position="275"/>
    </location>
</feature>
<dbReference type="PANTHER" id="PTHR33048">
    <property type="entry name" value="PTH11-LIKE INTEGRAL MEMBRANE PROTEIN (AFU_ORTHOLOGUE AFUA_5G11245)"/>
    <property type="match status" value="1"/>
</dbReference>
<evidence type="ECO:0000256" key="6">
    <source>
        <dbReference type="SAM" id="MobiDB-lite"/>
    </source>
</evidence>
<feature type="transmembrane region" description="Helical" evidence="7">
    <location>
        <begin position="214"/>
        <end position="233"/>
    </location>
</feature>
<evidence type="ECO:0000256" key="3">
    <source>
        <dbReference type="ARBA" id="ARBA00022989"/>
    </source>
</evidence>
<reference evidence="9" key="1">
    <citation type="submission" date="2017-09" db="EMBL/GenBank/DDBJ databases">
        <title>Polyketide synthases of a Diaporthe helianthi virulent isolate.</title>
        <authorList>
            <person name="Baroncelli R."/>
        </authorList>
    </citation>
    <scope>NUCLEOTIDE SEQUENCE [LARGE SCALE GENOMIC DNA]</scope>
    <source>
        <strain evidence="9">7/96</strain>
    </source>
</reference>
<accession>A0A2P5HMF2</accession>